<dbReference type="AlphaFoldDB" id="A0A917HIY0"/>
<proteinExistence type="predicted"/>
<protein>
    <recommendedName>
        <fullName evidence="4">Collagen triple helix repeat-containing protein</fullName>
    </recommendedName>
</protein>
<feature type="region of interest" description="Disordered" evidence="1">
    <location>
        <begin position="1"/>
        <end position="50"/>
    </location>
</feature>
<gene>
    <name evidence="2" type="ORF">GCM10007415_11690</name>
</gene>
<dbReference type="EMBL" id="BMER01000001">
    <property type="protein sequence ID" value="GGG80835.1"/>
    <property type="molecule type" value="Genomic_DNA"/>
</dbReference>
<evidence type="ECO:0000256" key="1">
    <source>
        <dbReference type="SAM" id="MobiDB-lite"/>
    </source>
</evidence>
<name>A0A917HIY0_9SPHI</name>
<reference evidence="2" key="2">
    <citation type="submission" date="2020-09" db="EMBL/GenBank/DDBJ databases">
        <authorList>
            <person name="Sun Q."/>
            <person name="Zhou Y."/>
        </authorList>
    </citation>
    <scope>NUCLEOTIDE SEQUENCE</scope>
    <source>
        <strain evidence="2">CGMCC 1.12195</strain>
    </source>
</reference>
<evidence type="ECO:0008006" key="4">
    <source>
        <dbReference type="Google" id="ProtNLM"/>
    </source>
</evidence>
<accession>A0A917HIY0</accession>
<comment type="caution">
    <text evidence="2">The sequence shown here is derived from an EMBL/GenBank/DDBJ whole genome shotgun (WGS) entry which is preliminary data.</text>
</comment>
<evidence type="ECO:0000313" key="3">
    <source>
        <dbReference type="Proteomes" id="UP000660862"/>
    </source>
</evidence>
<evidence type="ECO:0000313" key="2">
    <source>
        <dbReference type="EMBL" id="GGG80835.1"/>
    </source>
</evidence>
<keyword evidence="3" id="KW-1185">Reference proteome</keyword>
<dbReference type="Proteomes" id="UP000660862">
    <property type="component" value="Unassembled WGS sequence"/>
</dbReference>
<reference evidence="2" key="1">
    <citation type="journal article" date="2014" name="Int. J. Syst. Evol. Microbiol.">
        <title>Complete genome sequence of Corynebacterium casei LMG S-19264T (=DSM 44701T), isolated from a smear-ripened cheese.</title>
        <authorList>
            <consortium name="US DOE Joint Genome Institute (JGI-PGF)"/>
            <person name="Walter F."/>
            <person name="Albersmeier A."/>
            <person name="Kalinowski J."/>
            <person name="Ruckert C."/>
        </authorList>
    </citation>
    <scope>NUCLEOTIDE SEQUENCE</scope>
    <source>
        <strain evidence="2">CGMCC 1.12195</strain>
    </source>
</reference>
<feature type="compositionally biased region" description="Basic and acidic residues" evidence="1">
    <location>
        <begin position="23"/>
        <end position="32"/>
    </location>
</feature>
<sequence length="189" mass="20513">MFGPKTDTGWGAGIVLKGVQGPKGDKGDKGDTGPRGAQGERGAKGDKGDPGTANVIYSNWFAFDNLNDWEIINSKHAQSLLYVDALVTYPNSMVVVYVRTVNNTQVSMLPIYNFSYSSRVLSYEFSYHYQLPVITIDVKSSAADLGQIILYDAYRYVIIPGGLAASARSQGVDLTNLDAVSQAFDIPMN</sequence>
<organism evidence="2 3">
    <name type="scientific">Parapedobacter pyrenivorans</name>
    <dbReference type="NCBI Taxonomy" id="1305674"/>
    <lineage>
        <taxon>Bacteria</taxon>
        <taxon>Pseudomonadati</taxon>
        <taxon>Bacteroidota</taxon>
        <taxon>Sphingobacteriia</taxon>
        <taxon>Sphingobacteriales</taxon>
        <taxon>Sphingobacteriaceae</taxon>
        <taxon>Parapedobacter</taxon>
    </lineage>
</organism>